<dbReference type="PROSITE" id="PS01360">
    <property type="entry name" value="ZF_MYND_1"/>
    <property type="match status" value="1"/>
</dbReference>
<keyword evidence="3" id="KW-0862">Zinc</keyword>
<dbReference type="GO" id="GO:0008270">
    <property type="term" value="F:zinc ion binding"/>
    <property type="evidence" value="ECO:0007669"/>
    <property type="project" value="UniProtKB-KW"/>
</dbReference>
<name>A0AAD7KD83_9AGAR</name>
<reference evidence="6" key="1">
    <citation type="submission" date="2023-03" db="EMBL/GenBank/DDBJ databases">
        <title>Massive genome expansion in bonnet fungi (Mycena s.s.) driven by repeated elements and novel gene families across ecological guilds.</title>
        <authorList>
            <consortium name="Lawrence Berkeley National Laboratory"/>
            <person name="Harder C.B."/>
            <person name="Miyauchi S."/>
            <person name="Viragh M."/>
            <person name="Kuo A."/>
            <person name="Thoen E."/>
            <person name="Andreopoulos B."/>
            <person name="Lu D."/>
            <person name="Skrede I."/>
            <person name="Drula E."/>
            <person name="Henrissat B."/>
            <person name="Morin E."/>
            <person name="Kohler A."/>
            <person name="Barry K."/>
            <person name="LaButti K."/>
            <person name="Morin E."/>
            <person name="Salamov A."/>
            <person name="Lipzen A."/>
            <person name="Mereny Z."/>
            <person name="Hegedus B."/>
            <person name="Baldrian P."/>
            <person name="Stursova M."/>
            <person name="Weitz H."/>
            <person name="Taylor A."/>
            <person name="Grigoriev I.V."/>
            <person name="Nagy L.G."/>
            <person name="Martin F."/>
            <person name="Kauserud H."/>
        </authorList>
    </citation>
    <scope>NUCLEOTIDE SEQUENCE</scope>
    <source>
        <strain evidence="6">CBHHK188m</strain>
    </source>
</reference>
<comment type="caution">
    <text evidence="6">The sequence shown here is derived from an EMBL/GenBank/DDBJ whole genome shotgun (WGS) entry which is preliminary data.</text>
</comment>
<dbReference type="PROSITE" id="PS50865">
    <property type="entry name" value="ZF_MYND_2"/>
    <property type="match status" value="1"/>
</dbReference>
<accession>A0AAD7KD83</accession>
<protein>
    <recommendedName>
        <fullName evidence="5">MYND-type domain-containing protein</fullName>
    </recommendedName>
</protein>
<dbReference type="EMBL" id="JARJLG010000005">
    <property type="protein sequence ID" value="KAJ7780742.1"/>
    <property type="molecule type" value="Genomic_DNA"/>
</dbReference>
<dbReference type="AlphaFoldDB" id="A0AAD7KD83"/>
<evidence type="ECO:0000256" key="3">
    <source>
        <dbReference type="ARBA" id="ARBA00022833"/>
    </source>
</evidence>
<organism evidence="6 7">
    <name type="scientific">Mycena maculata</name>
    <dbReference type="NCBI Taxonomy" id="230809"/>
    <lineage>
        <taxon>Eukaryota</taxon>
        <taxon>Fungi</taxon>
        <taxon>Dikarya</taxon>
        <taxon>Basidiomycota</taxon>
        <taxon>Agaricomycotina</taxon>
        <taxon>Agaricomycetes</taxon>
        <taxon>Agaricomycetidae</taxon>
        <taxon>Agaricales</taxon>
        <taxon>Marasmiineae</taxon>
        <taxon>Mycenaceae</taxon>
        <taxon>Mycena</taxon>
    </lineage>
</organism>
<dbReference type="Pfam" id="PF01753">
    <property type="entry name" value="zf-MYND"/>
    <property type="match status" value="1"/>
</dbReference>
<evidence type="ECO:0000313" key="6">
    <source>
        <dbReference type="EMBL" id="KAJ7780742.1"/>
    </source>
</evidence>
<evidence type="ECO:0000256" key="2">
    <source>
        <dbReference type="ARBA" id="ARBA00022771"/>
    </source>
</evidence>
<feature type="non-terminal residue" evidence="6">
    <location>
        <position position="1"/>
    </location>
</feature>
<evidence type="ECO:0000256" key="4">
    <source>
        <dbReference type="PROSITE-ProRule" id="PRU00134"/>
    </source>
</evidence>
<evidence type="ECO:0000259" key="5">
    <source>
        <dbReference type="PROSITE" id="PS50865"/>
    </source>
</evidence>
<gene>
    <name evidence="6" type="ORF">DFH07DRAFT_875555</name>
</gene>
<dbReference type="SUPFAM" id="SSF144232">
    <property type="entry name" value="HIT/MYND zinc finger-like"/>
    <property type="match status" value="1"/>
</dbReference>
<evidence type="ECO:0000313" key="7">
    <source>
        <dbReference type="Proteomes" id="UP001215280"/>
    </source>
</evidence>
<dbReference type="Gene3D" id="6.10.140.2220">
    <property type="match status" value="1"/>
</dbReference>
<keyword evidence="2 4" id="KW-0863">Zinc-finger</keyword>
<evidence type="ECO:0000256" key="1">
    <source>
        <dbReference type="ARBA" id="ARBA00022723"/>
    </source>
</evidence>
<keyword evidence="7" id="KW-1185">Reference proteome</keyword>
<keyword evidence="1" id="KW-0479">Metal-binding</keyword>
<dbReference type="InterPro" id="IPR002893">
    <property type="entry name" value="Znf_MYND"/>
</dbReference>
<feature type="domain" description="MYND-type" evidence="5">
    <location>
        <begin position="18"/>
        <end position="55"/>
    </location>
</feature>
<sequence length="433" mass="48808">MDPAHRAVYLPLRKLEKCDSCAKTEALRLCAACGECTYCSPKCQKDDWPNHKTKCGKTDRIDLEKFYPFLACMAEESHRNKPLHPAMTHMIINSPNPGSHPMAFPDGSAANLVMLGDPIDVPIDIGSPNWWPTATSDKVRSKMLRRLLREGCALAVATSICLALLSEMYTTTAVSAADSPDGKLKRRTRLTYKSSPIADFGIATGSADVKNQDKLAYFNLSDMSFTCGQDPNDHYWIYFTTIRGEDVLLDCAMFTFNMCLIVNAAPYEDSMPSVAWAPAFFRERTMEQLTPDLHTERKRVSVLRNADMHQAVMHALRGFDDPDVALVCVLMETLAGRRISDIERDLTFRCAVQHCTVLAKVLGTRAWTGWPAPEIAIESDPGELNDLMDEENDEAWFKYMKKWRNKYKKGNADREALGVAFREWEAKNAEKKR</sequence>
<dbReference type="Proteomes" id="UP001215280">
    <property type="component" value="Unassembled WGS sequence"/>
</dbReference>
<proteinExistence type="predicted"/>